<name>A0A413RAG1_9FIRM</name>
<dbReference type="EMBL" id="QSFD01000003">
    <property type="protein sequence ID" value="RHA19508.1"/>
    <property type="molecule type" value="Genomic_DNA"/>
</dbReference>
<evidence type="ECO:0000256" key="3">
    <source>
        <dbReference type="SAM" id="Phobius"/>
    </source>
</evidence>
<feature type="transmembrane region" description="Helical" evidence="3">
    <location>
        <begin position="154"/>
        <end position="171"/>
    </location>
</feature>
<dbReference type="RefSeq" id="WP_117969880.1">
    <property type="nucleotide sequence ID" value="NZ_CAUBDO010000004.1"/>
</dbReference>
<organism evidence="4 5">
    <name type="scientific">Eubacterium ventriosum</name>
    <dbReference type="NCBI Taxonomy" id="39496"/>
    <lineage>
        <taxon>Bacteria</taxon>
        <taxon>Bacillati</taxon>
        <taxon>Bacillota</taxon>
        <taxon>Clostridia</taxon>
        <taxon>Eubacteriales</taxon>
        <taxon>Eubacteriaceae</taxon>
        <taxon>Eubacterium</taxon>
    </lineage>
</organism>
<dbReference type="AlphaFoldDB" id="A0A413RAG1"/>
<dbReference type="Pfam" id="PF07155">
    <property type="entry name" value="ECF-ribofla_trS"/>
    <property type="match status" value="1"/>
</dbReference>
<keyword evidence="2 3" id="KW-1133">Transmembrane helix</keyword>
<keyword evidence="1 3" id="KW-0812">Transmembrane</keyword>
<dbReference type="PANTHER" id="PTHR37815">
    <property type="entry name" value="UPF0397 PROTEIN BC_2624-RELATED"/>
    <property type="match status" value="1"/>
</dbReference>
<keyword evidence="5" id="KW-1185">Reference proteome</keyword>
<proteinExistence type="predicted"/>
<dbReference type="PROSITE" id="PS51257">
    <property type="entry name" value="PROKAR_LIPOPROTEIN"/>
    <property type="match status" value="1"/>
</dbReference>
<gene>
    <name evidence="4" type="ORF">DW944_03975</name>
</gene>
<reference evidence="4 5" key="1">
    <citation type="submission" date="2018-08" db="EMBL/GenBank/DDBJ databases">
        <title>A genome reference for cultivated species of the human gut microbiota.</title>
        <authorList>
            <person name="Zou Y."/>
            <person name="Xue W."/>
            <person name="Luo G."/>
        </authorList>
    </citation>
    <scope>NUCLEOTIDE SEQUENCE [LARGE SCALE GENOMIC DNA]</scope>
    <source>
        <strain evidence="4 5">AM44-11BH</strain>
    </source>
</reference>
<dbReference type="PANTHER" id="PTHR37815:SF3">
    <property type="entry name" value="UPF0397 PROTEIN SPR0429"/>
    <property type="match status" value="1"/>
</dbReference>
<dbReference type="Proteomes" id="UP000284779">
    <property type="component" value="Unassembled WGS sequence"/>
</dbReference>
<feature type="transmembrane region" description="Helical" evidence="3">
    <location>
        <begin position="45"/>
        <end position="66"/>
    </location>
</feature>
<sequence length="183" mass="19113">MYSTKQNVGKIVITALFAALACVATMIIKVPTVGTNGYVNIGDTIVLLSAWMIGGVYGALAAGIGSALSDFISGYGSYVPGTFVIKFLMALVAYLVFVAIKKANTKDSKGMNVVAYIVSGVVAEVIMVLGYFLYESTLLGYGLGAVPSIGSNSIQGVTCLVLGFIAIFALEEAKVIKLVKKFV</sequence>
<keyword evidence="3" id="KW-0472">Membrane</keyword>
<feature type="transmembrane region" description="Helical" evidence="3">
    <location>
        <begin position="12"/>
        <end position="33"/>
    </location>
</feature>
<evidence type="ECO:0000313" key="5">
    <source>
        <dbReference type="Proteomes" id="UP000284779"/>
    </source>
</evidence>
<evidence type="ECO:0000256" key="1">
    <source>
        <dbReference type="ARBA" id="ARBA00022692"/>
    </source>
</evidence>
<feature type="transmembrane region" description="Helical" evidence="3">
    <location>
        <begin position="112"/>
        <end position="134"/>
    </location>
</feature>
<evidence type="ECO:0000256" key="2">
    <source>
        <dbReference type="ARBA" id="ARBA00022989"/>
    </source>
</evidence>
<feature type="transmembrane region" description="Helical" evidence="3">
    <location>
        <begin position="78"/>
        <end position="100"/>
    </location>
</feature>
<accession>A0A413RAG1</accession>
<evidence type="ECO:0000313" key="4">
    <source>
        <dbReference type="EMBL" id="RHA19508.1"/>
    </source>
</evidence>
<protein>
    <submittedName>
        <fullName evidence="4">ECF transporter S component</fullName>
    </submittedName>
</protein>
<dbReference type="InterPro" id="IPR009825">
    <property type="entry name" value="ECF_substrate-spec-like"/>
</dbReference>
<comment type="caution">
    <text evidence="4">The sequence shown here is derived from an EMBL/GenBank/DDBJ whole genome shotgun (WGS) entry which is preliminary data.</text>
</comment>
<dbReference type="GO" id="GO:0016020">
    <property type="term" value="C:membrane"/>
    <property type="evidence" value="ECO:0007669"/>
    <property type="project" value="InterPro"/>
</dbReference>
<dbReference type="Gene3D" id="1.10.1760.20">
    <property type="match status" value="1"/>
</dbReference>